<dbReference type="EMBL" id="RBIQ01000012">
    <property type="protein sequence ID" value="RKR07176.1"/>
    <property type="molecule type" value="Genomic_DNA"/>
</dbReference>
<dbReference type="AlphaFoldDB" id="A0A495DSR2"/>
<dbReference type="SUPFAM" id="SSF53448">
    <property type="entry name" value="Nucleotide-diphospho-sugar transferases"/>
    <property type="match status" value="1"/>
</dbReference>
<dbReference type="RefSeq" id="WP_121069153.1">
    <property type="nucleotide sequence ID" value="NZ_RBIQ01000012.1"/>
</dbReference>
<comment type="caution">
    <text evidence="2">The sequence shown here is derived from an EMBL/GenBank/DDBJ whole genome shotgun (WGS) entry which is preliminary data.</text>
</comment>
<dbReference type="InterPro" id="IPR001173">
    <property type="entry name" value="Glyco_trans_2-like"/>
</dbReference>
<feature type="domain" description="Glycosyltransferase 2-like" evidence="1">
    <location>
        <begin position="3"/>
        <end position="126"/>
    </location>
</feature>
<protein>
    <submittedName>
        <fullName evidence="2">Glycosyltransferase involved in cell wall biosynthesis</fullName>
    </submittedName>
</protein>
<evidence type="ECO:0000313" key="3">
    <source>
        <dbReference type="Proteomes" id="UP000269412"/>
    </source>
</evidence>
<evidence type="ECO:0000259" key="1">
    <source>
        <dbReference type="Pfam" id="PF00535"/>
    </source>
</evidence>
<dbReference type="Proteomes" id="UP000269412">
    <property type="component" value="Unassembled WGS sequence"/>
</dbReference>
<organism evidence="2 3">
    <name type="scientific">Maribacter vaceletii</name>
    <dbReference type="NCBI Taxonomy" id="1206816"/>
    <lineage>
        <taxon>Bacteria</taxon>
        <taxon>Pseudomonadati</taxon>
        <taxon>Bacteroidota</taxon>
        <taxon>Flavobacteriia</taxon>
        <taxon>Flavobacteriales</taxon>
        <taxon>Flavobacteriaceae</taxon>
        <taxon>Maribacter</taxon>
    </lineage>
</organism>
<sequence length="284" mass="32960">MISIVIPLYNKELSIKNTICTVLNQTYKSFEIVIVDDGSNDGSANVVKDISDSRIRLIQKKNGGVSSARNVGIKEASYDWIAFLDADDLWHKDYLTKIVEIINCNPEIDCVTTDYATANKYGKVIKEYVSNKRGLVNYFEAFKDLGWHIINMSTFCVKKNAVIASGMFPENMTHGEDLEVFENVAKNGEIWIIDEILSFYVVDAENRAMNSFPNVYKTQVYHIKTNCINTSFERYYYKTRILMYVFNFFMHKKIHNAFVLFKKHYGFISFIELAGYFIKRFKEK</sequence>
<dbReference type="PANTHER" id="PTHR22916">
    <property type="entry name" value="GLYCOSYLTRANSFERASE"/>
    <property type="match status" value="1"/>
</dbReference>
<gene>
    <name evidence="2" type="ORF">CLV91_3162</name>
</gene>
<reference evidence="2 3" key="1">
    <citation type="submission" date="2018-10" db="EMBL/GenBank/DDBJ databases">
        <title>Genomic Encyclopedia of Archaeal and Bacterial Type Strains, Phase II (KMG-II): from individual species to whole genera.</title>
        <authorList>
            <person name="Goeker M."/>
        </authorList>
    </citation>
    <scope>NUCLEOTIDE SEQUENCE [LARGE SCALE GENOMIC DNA]</scope>
    <source>
        <strain evidence="2 3">DSM 25230</strain>
    </source>
</reference>
<evidence type="ECO:0000313" key="2">
    <source>
        <dbReference type="EMBL" id="RKR07176.1"/>
    </source>
</evidence>
<dbReference type="InterPro" id="IPR029044">
    <property type="entry name" value="Nucleotide-diphossugar_trans"/>
</dbReference>
<keyword evidence="2" id="KW-0808">Transferase</keyword>
<dbReference type="Pfam" id="PF00535">
    <property type="entry name" value="Glycos_transf_2"/>
    <property type="match status" value="1"/>
</dbReference>
<proteinExistence type="predicted"/>
<name>A0A495DSR2_9FLAO</name>
<dbReference type="PANTHER" id="PTHR22916:SF3">
    <property type="entry name" value="UDP-GLCNAC:BETAGAL BETA-1,3-N-ACETYLGLUCOSAMINYLTRANSFERASE-LIKE PROTEIN 1"/>
    <property type="match status" value="1"/>
</dbReference>
<dbReference type="OrthoDB" id="9815829at2"/>
<dbReference type="Gene3D" id="3.90.550.10">
    <property type="entry name" value="Spore Coat Polysaccharide Biosynthesis Protein SpsA, Chain A"/>
    <property type="match status" value="1"/>
</dbReference>
<keyword evidence="3" id="KW-1185">Reference proteome</keyword>
<dbReference type="GO" id="GO:0016758">
    <property type="term" value="F:hexosyltransferase activity"/>
    <property type="evidence" value="ECO:0007669"/>
    <property type="project" value="UniProtKB-ARBA"/>
</dbReference>
<dbReference type="CDD" id="cd00761">
    <property type="entry name" value="Glyco_tranf_GTA_type"/>
    <property type="match status" value="1"/>
</dbReference>
<accession>A0A495DSR2</accession>